<accession>A0A7Z2T5N5</accession>
<dbReference type="InterPro" id="IPR001279">
    <property type="entry name" value="Metallo-B-lactamas"/>
</dbReference>
<reference evidence="7 8" key="1">
    <citation type="submission" date="2020-01" db="EMBL/GenBank/DDBJ databases">
        <title>Whole genome and functional gene identification of agarase of Vibrio HN897.</title>
        <authorList>
            <person name="Liu Y."/>
            <person name="Zhao Z."/>
        </authorList>
    </citation>
    <scope>NUCLEOTIDE SEQUENCE [LARGE SCALE GENOMIC DNA]</scope>
    <source>
        <strain evidence="7 8">HN897</strain>
    </source>
</reference>
<dbReference type="GO" id="GO:0030288">
    <property type="term" value="C:outer membrane-bounded periplasmic space"/>
    <property type="evidence" value="ECO:0007669"/>
    <property type="project" value="TreeGrafter"/>
</dbReference>
<evidence type="ECO:0000256" key="4">
    <source>
        <dbReference type="ARBA" id="ARBA00033751"/>
    </source>
</evidence>
<dbReference type="InterPro" id="IPR044097">
    <property type="entry name" value="Bds1/SdsA1_MBL-fold"/>
</dbReference>
<dbReference type="PANTHER" id="PTHR43223">
    <property type="entry name" value="ALKYL/ARYL-SULFATASE"/>
    <property type="match status" value="1"/>
</dbReference>
<dbReference type="RefSeq" id="WP_164649678.1">
    <property type="nucleotide sequence ID" value="NZ_CP047475.1"/>
</dbReference>
<evidence type="ECO:0000256" key="2">
    <source>
        <dbReference type="ARBA" id="ARBA00022801"/>
    </source>
</evidence>
<dbReference type="Gene3D" id="3.30.1050.10">
    <property type="entry name" value="SCP2 sterol-binding domain"/>
    <property type="match status" value="1"/>
</dbReference>
<dbReference type="PANTHER" id="PTHR43223:SF1">
    <property type="entry name" value="ALKYL_ARYL-SULFATASE BDS1"/>
    <property type="match status" value="1"/>
</dbReference>
<dbReference type="Gene3D" id="3.60.15.30">
    <property type="entry name" value="Metallo-beta-lactamase domain"/>
    <property type="match status" value="1"/>
</dbReference>
<dbReference type="InterPro" id="IPR036527">
    <property type="entry name" value="SCP2_sterol-bd_dom_sf"/>
</dbReference>
<dbReference type="InterPro" id="IPR029229">
    <property type="entry name" value="Alkyl_sulf_C"/>
</dbReference>
<comment type="similarity">
    <text evidence="4">Belongs to the metallo-beta-lactamase superfamily. Type III sulfatase family.</text>
</comment>
<dbReference type="CDD" id="cd07710">
    <property type="entry name" value="arylsulfatase_Sdsa1-like_MBL-fold"/>
    <property type="match status" value="1"/>
</dbReference>
<evidence type="ECO:0000259" key="6">
    <source>
        <dbReference type="SMART" id="SM00849"/>
    </source>
</evidence>
<feature type="chain" id="PRO_5031569711" evidence="5">
    <location>
        <begin position="20"/>
        <end position="685"/>
    </location>
</feature>
<dbReference type="Pfam" id="PF14863">
    <property type="entry name" value="Alkyl_sulf_dimr"/>
    <property type="match status" value="1"/>
</dbReference>
<protein>
    <submittedName>
        <fullName evidence="7">MBL fold metallo-hydrolase</fullName>
    </submittedName>
</protein>
<keyword evidence="5" id="KW-0732">Signal</keyword>
<gene>
    <name evidence="7" type="ORF">GT360_14160</name>
</gene>
<dbReference type="EMBL" id="CP047475">
    <property type="protein sequence ID" value="QIA64776.1"/>
    <property type="molecule type" value="Genomic_DNA"/>
</dbReference>
<feature type="domain" description="Metallo-beta-lactamase" evidence="6">
    <location>
        <begin position="135"/>
        <end position="364"/>
    </location>
</feature>
<dbReference type="Gene3D" id="1.25.40.880">
    <property type="entry name" value="Alkyl sulfatase, dimerisation domain"/>
    <property type="match status" value="1"/>
</dbReference>
<evidence type="ECO:0000313" key="8">
    <source>
        <dbReference type="Proteomes" id="UP000464262"/>
    </source>
</evidence>
<dbReference type="KEGG" id="vas:GT360_14160"/>
<feature type="signal peptide" evidence="5">
    <location>
        <begin position="1"/>
        <end position="19"/>
    </location>
</feature>
<dbReference type="GO" id="GO:0018909">
    <property type="term" value="P:dodecyl sulfate metabolic process"/>
    <property type="evidence" value="ECO:0007669"/>
    <property type="project" value="InterPro"/>
</dbReference>
<keyword evidence="1" id="KW-0479">Metal-binding</keyword>
<dbReference type="GO" id="GO:0046872">
    <property type="term" value="F:metal ion binding"/>
    <property type="evidence" value="ECO:0007669"/>
    <property type="project" value="UniProtKB-KW"/>
</dbReference>
<keyword evidence="2 7" id="KW-0378">Hydrolase</keyword>
<keyword evidence="3" id="KW-0862">Zinc</keyword>
<dbReference type="GO" id="GO:0046983">
    <property type="term" value="F:protein dimerization activity"/>
    <property type="evidence" value="ECO:0007669"/>
    <property type="project" value="InterPro"/>
</dbReference>
<name>A0A7Z2T5N5_9VIBR</name>
<dbReference type="Pfam" id="PF14864">
    <property type="entry name" value="Alkyl_sulf_C"/>
    <property type="match status" value="1"/>
</dbReference>
<proteinExistence type="inferred from homology"/>
<dbReference type="Pfam" id="PF00753">
    <property type="entry name" value="Lactamase_B"/>
    <property type="match status" value="1"/>
</dbReference>
<dbReference type="InterPro" id="IPR052195">
    <property type="entry name" value="Bact_Alkyl/Aryl-Sulfatase"/>
</dbReference>
<keyword evidence="8" id="KW-1185">Reference proteome</keyword>
<organism evidence="7 8">
    <name type="scientific">Vibrio astriarenae</name>
    <dbReference type="NCBI Taxonomy" id="1481923"/>
    <lineage>
        <taxon>Bacteria</taxon>
        <taxon>Pseudomonadati</taxon>
        <taxon>Pseudomonadota</taxon>
        <taxon>Gammaproteobacteria</taxon>
        <taxon>Vibrionales</taxon>
        <taxon>Vibrionaceae</taxon>
        <taxon>Vibrio</taxon>
    </lineage>
</organism>
<evidence type="ECO:0000256" key="1">
    <source>
        <dbReference type="ARBA" id="ARBA00022723"/>
    </source>
</evidence>
<dbReference type="SMART" id="SM00849">
    <property type="entry name" value="Lactamase_B"/>
    <property type="match status" value="1"/>
</dbReference>
<evidence type="ECO:0000256" key="3">
    <source>
        <dbReference type="ARBA" id="ARBA00022833"/>
    </source>
</evidence>
<dbReference type="InterPro" id="IPR029228">
    <property type="entry name" value="Alkyl_sulf_dimr"/>
</dbReference>
<evidence type="ECO:0000256" key="5">
    <source>
        <dbReference type="SAM" id="SignalP"/>
    </source>
</evidence>
<dbReference type="AlphaFoldDB" id="A0A7Z2T5N5"/>
<dbReference type="InterPro" id="IPR038536">
    <property type="entry name" value="Alkyl/aryl-sulf_dimr_sf"/>
</dbReference>
<dbReference type="InterPro" id="IPR036866">
    <property type="entry name" value="RibonucZ/Hydroxyglut_hydro"/>
</dbReference>
<dbReference type="SUPFAM" id="SSF56281">
    <property type="entry name" value="Metallo-hydrolase/oxidoreductase"/>
    <property type="match status" value="1"/>
</dbReference>
<sequence length="685" mass="75520">MKKSILAIAVSAFSVNAIANDHDHEHINVSALTGTQGKPATEHTVAANAGYAEMLNFEDTKVFQDNDRGLIVELDEATHATLRDRFVNLHEGLRLHDSSPDTVNPSLWRQGQANFSANGLYKVTDGIYQVRGTDLASTTFIKSDSGWIVYDVLMHDKAMEASLEFFLSNVPEGGDEPVVAMIYSHSHADHFGGSRAVQDRFPDVVTYAPHGFVKETVDENVLAGNAMSRRAAYQYGATLGPASQTGIVDAALSNGWSQGPDYNITLVMPDETLPSGDQEKFHEREIDGVKFVFMDTAGTEAPSGNVAYLPEHNTIWTGEMVYQGMHNVYTLRGAKVRDSLKWSKDINEMINAWGGEIEILMGSHSAPIWGNENINEYMKAQRDNYGFVHNQTLRLANNGMVLQDIGATINDELPASLQQLWHTNGYHGTYSHNARAVYNMYLGYFDMNPANLDRMTVAQEAERFVTAYGGCDAGYETAKSFFEKGEYRFSGVMLDHIVRACDSHVDARKLLADNWEQQGYQAEGAGWRNVFLSGAQEVRVGTRPGNPKTASADVLSAMTVENLLDFMAVKVIATKADGKDFTLAVNVPDLKETYFVELSNGNLNNIKTDELKKADATLHINKSDINKILMKKTSLQALFEGGQAGMSGDKSVLQTLAEVSTEFDEAFEIVPRPAQGQEVDARIYN</sequence>
<evidence type="ECO:0000313" key="7">
    <source>
        <dbReference type="EMBL" id="QIA64776.1"/>
    </source>
</evidence>
<dbReference type="GO" id="GO:0018741">
    <property type="term" value="F:linear primary-alkylsulfatase activity"/>
    <property type="evidence" value="ECO:0007669"/>
    <property type="project" value="InterPro"/>
</dbReference>
<dbReference type="Proteomes" id="UP000464262">
    <property type="component" value="Chromosome 1"/>
</dbReference>
<dbReference type="SUPFAM" id="SSF55718">
    <property type="entry name" value="SCP-like"/>
    <property type="match status" value="1"/>
</dbReference>